<protein>
    <submittedName>
        <fullName evidence="2">Uncharacterized protein</fullName>
    </submittedName>
</protein>
<gene>
    <name evidence="2" type="ORF">CHIRRI_LOCUS13787</name>
</gene>
<dbReference type="OrthoDB" id="676979at2759"/>
<dbReference type="Proteomes" id="UP001153620">
    <property type="component" value="Chromosome 4"/>
</dbReference>
<evidence type="ECO:0000313" key="3">
    <source>
        <dbReference type="Proteomes" id="UP001153620"/>
    </source>
</evidence>
<dbReference type="InterPro" id="IPR032675">
    <property type="entry name" value="LRR_dom_sf"/>
</dbReference>
<reference evidence="2" key="1">
    <citation type="submission" date="2022-01" db="EMBL/GenBank/DDBJ databases">
        <authorList>
            <person name="King R."/>
        </authorList>
    </citation>
    <scope>NUCLEOTIDE SEQUENCE</scope>
</reference>
<sequence>MRHSILITFITSCLFIISPSSAYTVQCSFRTQGFHWITDQFYICRDEKSIVYTREDRYVDDVSGTHLTGMTNDQVTGFYTLNTRFHYVPKHAEKFFKNLRVLAVEDSRLIELRREDLMPYPNVEYLYFSGNLIEVLEKDLLIGNPRIKGIAMERNHFRFIHSKIFDGITRNLSFLMMDNAGCVSIQSQSNFATAIATINEKCSSYDSFTPMLTDLYFAQRYMRMV</sequence>
<evidence type="ECO:0000256" key="1">
    <source>
        <dbReference type="SAM" id="SignalP"/>
    </source>
</evidence>
<dbReference type="Gene3D" id="3.80.10.10">
    <property type="entry name" value="Ribonuclease Inhibitor"/>
    <property type="match status" value="1"/>
</dbReference>
<evidence type="ECO:0000313" key="2">
    <source>
        <dbReference type="EMBL" id="CAG9810977.1"/>
    </source>
</evidence>
<feature type="signal peptide" evidence="1">
    <location>
        <begin position="1"/>
        <end position="22"/>
    </location>
</feature>
<dbReference type="AlphaFoldDB" id="A0A9N9S9Y7"/>
<feature type="chain" id="PRO_5040387513" evidence="1">
    <location>
        <begin position="23"/>
        <end position="225"/>
    </location>
</feature>
<accession>A0A9N9S9Y7</accession>
<keyword evidence="1" id="KW-0732">Signal</keyword>
<dbReference type="SUPFAM" id="SSF52058">
    <property type="entry name" value="L domain-like"/>
    <property type="match status" value="1"/>
</dbReference>
<name>A0A9N9S9Y7_9DIPT</name>
<dbReference type="EMBL" id="OU895880">
    <property type="protein sequence ID" value="CAG9810977.1"/>
    <property type="molecule type" value="Genomic_DNA"/>
</dbReference>
<keyword evidence="3" id="KW-1185">Reference proteome</keyword>
<organism evidence="2 3">
    <name type="scientific">Chironomus riparius</name>
    <dbReference type="NCBI Taxonomy" id="315576"/>
    <lineage>
        <taxon>Eukaryota</taxon>
        <taxon>Metazoa</taxon>
        <taxon>Ecdysozoa</taxon>
        <taxon>Arthropoda</taxon>
        <taxon>Hexapoda</taxon>
        <taxon>Insecta</taxon>
        <taxon>Pterygota</taxon>
        <taxon>Neoptera</taxon>
        <taxon>Endopterygota</taxon>
        <taxon>Diptera</taxon>
        <taxon>Nematocera</taxon>
        <taxon>Chironomoidea</taxon>
        <taxon>Chironomidae</taxon>
        <taxon>Chironominae</taxon>
        <taxon>Chironomus</taxon>
    </lineage>
</organism>
<reference evidence="2" key="2">
    <citation type="submission" date="2022-10" db="EMBL/GenBank/DDBJ databases">
        <authorList>
            <consortium name="ENA_rothamsted_submissions"/>
            <consortium name="culmorum"/>
            <person name="King R."/>
        </authorList>
    </citation>
    <scope>NUCLEOTIDE SEQUENCE</scope>
</reference>
<proteinExistence type="predicted"/>